<gene>
    <name evidence="2" type="ORF">VDAG_02418</name>
</gene>
<protein>
    <submittedName>
        <fullName evidence="2">Uncharacterized protein</fullName>
    </submittedName>
</protein>
<dbReference type="HOGENOM" id="CLU_1504593_0_0_1"/>
<evidence type="ECO:0000256" key="1">
    <source>
        <dbReference type="SAM" id="SignalP"/>
    </source>
</evidence>
<proteinExistence type="predicted"/>
<organism evidence="2 3">
    <name type="scientific">Verticillium dahliae (strain VdLs.17 / ATCC MYA-4575 / FGSC 10137)</name>
    <name type="common">Verticillium wilt</name>
    <dbReference type="NCBI Taxonomy" id="498257"/>
    <lineage>
        <taxon>Eukaryota</taxon>
        <taxon>Fungi</taxon>
        <taxon>Dikarya</taxon>
        <taxon>Ascomycota</taxon>
        <taxon>Pezizomycotina</taxon>
        <taxon>Sordariomycetes</taxon>
        <taxon>Hypocreomycetidae</taxon>
        <taxon>Glomerellales</taxon>
        <taxon>Plectosphaerellaceae</taxon>
        <taxon>Verticillium</taxon>
    </lineage>
</organism>
<evidence type="ECO:0000313" key="2">
    <source>
        <dbReference type="EMBL" id="EGY20894.1"/>
    </source>
</evidence>
<reference evidence="2 3" key="1">
    <citation type="submission" date="2008-03" db="EMBL/GenBank/DDBJ databases">
        <title>The Genome Sequence of Verticillium dahliae VdLs.17.</title>
        <authorList>
            <consortium name="The Broad Institute Genome Sequencing Platform"/>
            <person name="Ma L.-J.J."/>
            <person name="Klosterman S.J."/>
            <person name="Subbarao K."/>
            <person name="Dobinson K."/>
            <person name="Veronese P."/>
            <person name="Kang S."/>
            <person name="Gold S.E."/>
            <person name="Young S."/>
            <person name="Jaffe D."/>
            <person name="Gnerre S."/>
            <person name="Berlin A."/>
            <person name="Heiman D."/>
            <person name="Hepburn T."/>
            <person name="Sykes S."/>
            <person name="Alvarado L."/>
            <person name="Kodira C.D."/>
            <person name="Lander E."/>
            <person name="Galagan J."/>
            <person name="Nusbaum C."/>
            <person name="Birren B."/>
        </authorList>
    </citation>
    <scope>NUCLEOTIDE SEQUENCE [LARGE SCALE GENOMIC DNA]</scope>
    <source>
        <strain evidence="3">VdLs.17 / ATCC MYA-4575 / FGSC 10137</strain>
    </source>
</reference>
<feature type="chain" id="PRO_5003438873" evidence="1">
    <location>
        <begin position="19"/>
        <end position="179"/>
    </location>
</feature>
<dbReference type="RefSeq" id="XP_009651366.1">
    <property type="nucleotide sequence ID" value="XM_009653071.1"/>
</dbReference>
<dbReference type="KEGG" id="vda:VDAG_02418"/>
<dbReference type="AlphaFoldDB" id="G2WXT6"/>
<keyword evidence="3" id="KW-1185">Reference proteome</keyword>
<sequence>MRSIISLAIAWLAATVVAQSDESGKYEAVFFFYAYANDWMMHPGNNTIGGRKSGGSKGGYGGCWNPTTRYDINIGDAYGIARRLELQNKKLYWDHITYVMNTFGKDADKKGSLTQFVNVAANALQLMNKAVAKDDVDALKEWIGDKAPNGFKIDILDLPLGQSHHQIFGGLTFHLRQTM</sequence>
<evidence type="ECO:0000313" key="3">
    <source>
        <dbReference type="Proteomes" id="UP000001611"/>
    </source>
</evidence>
<dbReference type="InParanoid" id="G2WXT6"/>
<name>G2WXT6_VERDV</name>
<feature type="signal peptide" evidence="1">
    <location>
        <begin position="1"/>
        <end position="18"/>
    </location>
</feature>
<dbReference type="GeneID" id="20703881"/>
<dbReference type="Proteomes" id="UP000001611">
    <property type="component" value="Chromosome 3"/>
</dbReference>
<dbReference type="EMBL" id="DS572698">
    <property type="protein sequence ID" value="EGY20894.1"/>
    <property type="molecule type" value="Genomic_DNA"/>
</dbReference>
<accession>G2WXT6</accession>
<keyword evidence="1" id="KW-0732">Signal</keyword>